<reference evidence="2 3" key="1">
    <citation type="submission" date="2019-05" db="EMBL/GenBank/DDBJ databases">
        <authorList>
            <person name="Zhou X."/>
        </authorList>
    </citation>
    <scope>NUCLEOTIDE SEQUENCE [LARGE SCALE GENOMIC DNA]</scope>
    <source>
        <strain evidence="2 3">DSM 432</strain>
    </source>
</reference>
<keyword evidence="1" id="KW-0732">Signal</keyword>
<evidence type="ECO:0000256" key="1">
    <source>
        <dbReference type="SAM" id="SignalP"/>
    </source>
</evidence>
<dbReference type="AlphaFoldDB" id="A0A6C1KG56"/>
<sequence length="168" mass="17995">MRALVTPFAPAVVAVALLAQVQGVQANDCQTIYEAYEALSKAPAYRQTMAFAGVPPMELIAIGDAIYMKPGPSWQKLPVDPGTRASMQKQTMPSAAALKDCSRVGTETVRGQPATIYQYTPPPMEGAGPLGPQRVWIGTTSGLPLRMTSQQETTDVNLFYENVVAPIP</sequence>
<proteinExistence type="predicted"/>
<evidence type="ECO:0000313" key="3">
    <source>
        <dbReference type="Proteomes" id="UP000305131"/>
    </source>
</evidence>
<dbReference type="Gene3D" id="2.50.20.20">
    <property type="match status" value="1"/>
</dbReference>
<feature type="chain" id="PRO_5025365815" evidence="1">
    <location>
        <begin position="27"/>
        <end position="168"/>
    </location>
</feature>
<organism evidence="2 3">
    <name type="scientific">Xanthobacter autotrophicus</name>
    <dbReference type="NCBI Taxonomy" id="280"/>
    <lineage>
        <taxon>Bacteria</taxon>
        <taxon>Pseudomonadati</taxon>
        <taxon>Pseudomonadota</taxon>
        <taxon>Alphaproteobacteria</taxon>
        <taxon>Hyphomicrobiales</taxon>
        <taxon>Xanthobacteraceae</taxon>
        <taxon>Xanthobacter</taxon>
    </lineage>
</organism>
<dbReference type="EMBL" id="VAUP01000022">
    <property type="protein sequence ID" value="TLX43259.1"/>
    <property type="molecule type" value="Genomic_DNA"/>
</dbReference>
<evidence type="ECO:0000313" key="2">
    <source>
        <dbReference type="EMBL" id="TLX43259.1"/>
    </source>
</evidence>
<name>A0A6C1KG56_XANAU</name>
<gene>
    <name evidence="2" type="ORF">FBQ73_11575</name>
</gene>
<dbReference type="RefSeq" id="WP_138399613.1">
    <property type="nucleotide sequence ID" value="NZ_JBAFVI010000002.1"/>
</dbReference>
<accession>A0A6C1KG56</accession>
<protein>
    <submittedName>
        <fullName evidence="2">Uncharacterized protein</fullName>
    </submittedName>
</protein>
<feature type="signal peptide" evidence="1">
    <location>
        <begin position="1"/>
        <end position="26"/>
    </location>
</feature>
<dbReference type="OrthoDB" id="8446687at2"/>
<comment type="caution">
    <text evidence="2">The sequence shown here is derived from an EMBL/GenBank/DDBJ whole genome shotgun (WGS) entry which is preliminary data.</text>
</comment>
<dbReference type="Proteomes" id="UP000305131">
    <property type="component" value="Unassembled WGS sequence"/>
</dbReference>